<keyword evidence="2" id="KW-0238">DNA-binding</keyword>
<gene>
    <name evidence="5" type="ordered locus">Lxx05935</name>
</gene>
<feature type="domain" description="HTH arsR-type" evidence="4">
    <location>
        <begin position="301"/>
        <end position="398"/>
    </location>
</feature>
<dbReference type="Gene3D" id="1.10.10.10">
    <property type="entry name" value="Winged helix-like DNA-binding domain superfamily/Winged helix DNA-binding domain"/>
    <property type="match status" value="1"/>
</dbReference>
<dbReference type="eggNOG" id="COG0640">
    <property type="taxonomic scope" value="Bacteria"/>
</dbReference>
<evidence type="ECO:0000259" key="4">
    <source>
        <dbReference type="PROSITE" id="PS50987"/>
    </source>
</evidence>
<accession>Q6AGE0</accession>
<dbReference type="CDD" id="cd00090">
    <property type="entry name" value="HTH_ARSR"/>
    <property type="match status" value="1"/>
</dbReference>
<evidence type="ECO:0000256" key="3">
    <source>
        <dbReference type="ARBA" id="ARBA00023163"/>
    </source>
</evidence>
<dbReference type="PROSITE" id="PS50987">
    <property type="entry name" value="HTH_ARSR_2"/>
    <property type="match status" value="1"/>
</dbReference>
<evidence type="ECO:0000256" key="2">
    <source>
        <dbReference type="ARBA" id="ARBA00023125"/>
    </source>
</evidence>
<dbReference type="InterPro" id="IPR001845">
    <property type="entry name" value="HTH_ArsR_DNA-bd_dom"/>
</dbReference>
<evidence type="ECO:0000256" key="1">
    <source>
        <dbReference type="ARBA" id="ARBA00023015"/>
    </source>
</evidence>
<proteinExistence type="predicted"/>
<protein>
    <submittedName>
        <fullName evidence="5">Transcriptional regulator, ArsR family</fullName>
    </submittedName>
</protein>
<evidence type="ECO:0000313" key="5">
    <source>
        <dbReference type="EMBL" id="AAT88555.1"/>
    </source>
</evidence>
<dbReference type="NCBIfam" id="NF033788">
    <property type="entry name" value="HTH_metalloreg"/>
    <property type="match status" value="1"/>
</dbReference>
<keyword evidence="3" id="KW-0804">Transcription</keyword>
<dbReference type="InterPro" id="IPR036390">
    <property type="entry name" value="WH_DNA-bd_sf"/>
</dbReference>
<dbReference type="GO" id="GO:0003677">
    <property type="term" value="F:DNA binding"/>
    <property type="evidence" value="ECO:0007669"/>
    <property type="project" value="UniProtKB-KW"/>
</dbReference>
<dbReference type="PANTHER" id="PTHR43132">
    <property type="entry name" value="ARSENICAL RESISTANCE OPERON REPRESSOR ARSR-RELATED"/>
    <property type="match status" value="1"/>
</dbReference>
<sequence length="403" mass="42788">MNPSIRICGYNSPCEDSHSRHGAGGNGACYIVEPSPPGRPRDTIPACRACDLARGVAGEMATPERPRCKMPLISLGAITGKWDLAVATAPPTVPTIRKILAGDSFAAIAAVTQVPSEVRELESIAGARPWGLIIPGFLAWGTDPTRYWKVGPQFTLAVTLTPPARSLFPRPAPTATVADVLMQAATTIPIVATLTTMDFNISAAARRTVQIAAAANEARAAVAAAYRLPTPRSVWPPVVQTALRTLPMLAPMDLREYLRAHFGKHATQTLKLHRDWIADAQDHDLNPFTKTARRAQPGGAMIADTLNAVVPVFRALGEPNRARLVAALIERSGSASVGELQHAVGLPQSTASRHLRVLLDAGIVSATHLGTQRIYSLGIQESALSAVESLTTAVRSCQPSTTN</sequence>
<dbReference type="GO" id="GO:0003700">
    <property type="term" value="F:DNA-binding transcription factor activity"/>
    <property type="evidence" value="ECO:0007669"/>
    <property type="project" value="InterPro"/>
</dbReference>
<dbReference type="InterPro" id="IPR011991">
    <property type="entry name" value="ArsR-like_HTH"/>
</dbReference>
<organism evidence="5 6">
    <name type="scientific">Leifsonia xyli subsp. xyli (strain CTCB07)</name>
    <dbReference type="NCBI Taxonomy" id="281090"/>
    <lineage>
        <taxon>Bacteria</taxon>
        <taxon>Bacillati</taxon>
        <taxon>Actinomycetota</taxon>
        <taxon>Actinomycetes</taxon>
        <taxon>Micrococcales</taxon>
        <taxon>Microbacteriaceae</taxon>
        <taxon>Leifsonia</taxon>
    </lineage>
</organism>
<dbReference type="PANTHER" id="PTHR43132:SF2">
    <property type="entry name" value="ARSENICAL RESISTANCE OPERON REPRESSOR ARSR-RELATED"/>
    <property type="match status" value="1"/>
</dbReference>
<dbReference type="AlphaFoldDB" id="Q6AGE0"/>
<dbReference type="InterPro" id="IPR036388">
    <property type="entry name" value="WH-like_DNA-bd_sf"/>
</dbReference>
<evidence type="ECO:0000313" key="6">
    <source>
        <dbReference type="Proteomes" id="UP000001306"/>
    </source>
</evidence>
<dbReference type="SUPFAM" id="SSF46785">
    <property type="entry name" value="Winged helix' DNA-binding domain"/>
    <property type="match status" value="1"/>
</dbReference>
<dbReference type="Proteomes" id="UP000001306">
    <property type="component" value="Chromosome"/>
</dbReference>
<keyword evidence="6" id="KW-1185">Reference proteome</keyword>
<reference evidence="5 6" key="1">
    <citation type="journal article" date="2004" name="Mol. Plant Microbe Interact.">
        <title>The genome sequence of the Gram-positive sugarcane pathogen Leifsonia xyli subsp. xyli.</title>
        <authorList>
            <person name="Monteiro-Vitorello C.B."/>
            <person name="Camargo L.E.A."/>
            <person name="Van Sluys M.A."/>
            <person name="Kitajima J.P."/>
            <person name="Truffi D."/>
            <person name="do Amaral A.M."/>
            <person name="Harakava R."/>
            <person name="de Oliveira J.C.F."/>
            <person name="Wood D."/>
            <person name="de Oliveira M.C."/>
            <person name="Miyaki C.Y."/>
            <person name="Takita M.A."/>
            <person name="da Silva A.C.R."/>
            <person name="Furlan L.R."/>
            <person name="Carraro D.M."/>
            <person name="Camarotte G."/>
            <person name="Almeida N.F. Jr."/>
            <person name="Carrer H."/>
            <person name="Coutinho L.L."/>
            <person name="El-Dorry H.A."/>
            <person name="Ferro M.I.T."/>
            <person name="Gagliardi P.R."/>
            <person name="Giglioti E."/>
            <person name="Goldman M.H.S."/>
            <person name="Goldman G.H."/>
            <person name="Kimura E.T."/>
            <person name="Ferro E.S."/>
            <person name="Kuramae E.E."/>
            <person name="Lemos E.G.M."/>
            <person name="Lemos M.V.F."/>
            <person name="Mauro S.M.Z."/>
            <person name="Machado M.A."/>
            <person name="Marino C.L."/>
            <person name="Menck C.F."/>
            <person name="Nunes L.R."/>
            <person name="Oliveira R.C."/>
            <person name="Pereira G.G."/>
            <person name="Siqueira W."/>
            <person name="de Souza A.A."/>
            <person name="Tsai S.M."/>
            <person name="Zanca A.S."/>
            <person name="Simpson A.J.G."/>
            <person name="Brumbley S.M."/>
            <person name="Setubal J.C."/>
        </authorList>
    </citation>
    <scope>NUCLEOTIDE SEQUENCE [LARGE SCALE GENOMIC DNA]</scope>
    <source>
        <strain evidence="5 6">CTCB07</strain>
    </source>
</reference>
<dbReference type="InterPro" id="IPR051011">
    <property type="entry name" value="Metal_resp_trans_reg"/>
</dbReference>
<dbReference type="KEGG" id="lxx:Lxx05935"/>
<name>Q6AGE0_LEIXX</name>
<dbReference type="HOGENOM" id="CLU_682954_0_0_11"/>
<dbReference type="Pfam" id="PF12840">
    <property type="entry name" value="HTH_20"/>
    <property type="match status" value="1"/>
</dbReference>
<dbReference type="PRINTS" id="PR00778">
    <property type="entry name" value="HTHARSR"/>
</dbReference>
<dbReference type="EMBL" id="AE016822">
    <property type="protein sequence ID" value="AAT88555.1"/>
    <property type="molecule type" value="Genomic_DNA"/>
</dbReference>
<keyword evidence="1" id="KW-0805">Transcription regulation</keyword>
<dbReference type="SMART" id="SM00418">
    <property type="entry name" value="HTH_ARSR"/>
    <property type="match status" value="1"/>
</dbReference>